<gene>
    <name evidence="2" type="ORF">THIOM_005358</name>
</gene>
<dbReference type="EMBL" id="LUTY01002976">
    <property type="protein sequence ID" value="OAD19029.1"/>
    <property type="molecule type" value="Genomic_DNA"/>
</dbReference>
<reference evidence="2 3" key="1">
    <citation type="submission" date="2016-05" db="EMBL/GenBank/DDBJ databases">
        <title>Single-cell genome of chain-forming Candidatus Thiomargarita nelsonii and comparison to other large sulfur-oxidizing bacteria.</title>
        <authorList>
            <person name="Winkel M."/>
            <person name="Salman V."/>
            <person name="Woyke T."/>
            <person name="Schulz-Vogt H."/>
            <person name="Richter M."/>
            <person name="Flood B."/>
            <person name="Bailey J."/>
            <person name="Amann R."/>
            <person name="Mussmann M."/>
        </authorList>
    </citation>
    <scope>NUCLEOTIDE SEQUENCE [LARGE SCALE GENOMIC DNA]</scope>
    <source>
        <strain evidence="2 3">THI036</strain>
    </source>
</reference>
<evidence type="ECO:0000313" key="3">
    <source>
        <dbReference type="Proteomes" id="UP000076962"/>
    </source>
</evidence>
<organism evidence="2 3">
    <name type="scientific">Candidatus Thiomargarita nelsonii</name>
    <dbReference type="NCBI Taxonomy" id="1003181"/>
    <lineage>
        <taxon>Bacteria</taxon>
        <taxon>Pseudomonadati</taxon>
        <taxon>Pseudomonadota</taxon>
        <taxon>Gammaproteobacteria</taxon>
        <taxon>Thiotrichales</taxon>
        <taxon>Thiotrichaceae</taxon>
        <taxon>Thiomargarita</taxon>
    </lineage>
</organism>
<accession>A0A176RTF5</accession>
<evidence type="ECO:0000259" key="1">
    <source>
        <dbReference type="Pfam" id="PF25273"/>
    </source>
</evidence>
<dbReference type="PANTHER" id="PTHR34415">
    <property type="entry name" value="INTEGRASE CATALYTIC DOMAIN-CONTAINING PROTEIN"/>
    <property type="match status" value="1"/>
</dbReference>
<evidence type="ECO:0000313" key="2">
    <source>
        <dbReference type="EMBL" id="OAD19029.1"/>
    </source>
</evidence>
<comment type="caution">
    <text evidence="2">The sequence shown here is derived from an EMBL/GenBank/DDBJ whole genome shotgun (WGS) entry which is preliminary data.</text>
</comment>
<keyword evidence="3" id="KW-1185">Reference proteome</keyword>
<sequence length="470" mass="54889">MENWLGLCMGIKKPHNETPTEAINFAAAFLENLIEVYGLPSPGGMRASQEEVCLPGSFSKYSIWTEYRQALNDLVGNEPQLEISYEIFRRYLDESFPYLSFQAARTDLCDYCSQLREKLIHERKEDSLKETTQKLQIHLNRVAVDRNEYRRQLMIAKESWDSLNKPTKTSVLSKLSNHPEYRVTEPNCQDIDCHYSFDFAQQIHYPYSPQQRGKEYFKTARKCMLFGVTCESISRSVRFFLDEEEFVGKGANTVISLMDTFFKYHGLGEKRVWLHADNCVGQNKNNFLMWYLAWRVMNGLHNEMTISFIANGHTKFSPDSAFGLYKLCYRKNKVDSLYEAIDCCQKATNQSKIIPHIYGKHLGDEELRIDLRNWNTFLRKHFKEIPNITEISTFYFTAENPGLVQIKPEPESSWETIRLLKKPRFVFPNSSKPSVIVPSGLDLERQTYLFKEIRGFIRNPKRKDITCPKP</sequence>
<protein>
    <recommendedName>
        <fullName evidence="1">DUF7869 domain-containing protein</fullName>
    </recommendedName>
</protein>
<feature type="domain" description="DUF7869" evidence="1">
    <location>
        <begin position="223"/>
        <end position="405"/>
    </location>
</feature>
<name>A0A176RTF5_9GAMM</name>
<proteinExistence type="predicted"/>
<dbReference type="AlphaFoldDB" id="A0A176RTF5"/>
<dbReference type="InterPro" id="IPR057191">
    <property type="entry name" value="DUF7869"/>
</dbReference>
<dbReference type="Pfam" id="PF25273">
    <property type="entry name" value="DUF7869"/>
    <property type="match status" value="1"/>
</dbReference>
<dbReference type="PANTHER" id="PTHR34415:SF1">
    <property type="entry name" value="INTEGRASE CATALYTIC DOMAIN-CONTAINING PROTEIN"/>
    <property type="match status" value="1"/>
</dbReference>
<dbReference type="Proteomes" id="UP000076962">
    <property type="component" value="Unassembled WGS sequence"/>
</dbReference>